<evidence type="ECO:0000313" key="2">
    <source>
        <dbReference type="EMBL" id="CDG97802.1"/>
    </source>
</evidence>
<evidence type="ECO:0008006" key="4">
    <source>
        <dbReference type="Google" id="ProtNLM"/>
    </source>
</evidence>
<organism evidence="2 3">
    <name type="scientific">Xenorhabdus bovienii str. puntauvense</name>
    <dbReference type="NCBI Taxonomy" id="1398201"/>
    <lineage>
        <taxon>Bacteria</taxon>
        <taxon>Pseudomonadati</taxon>
        <taxon>Pseudomonadota</taxon>
        <taxon>Gammaproteobacteria</taxon>
        <taxon>Enterobacterales</taxon>
        <taxon>Morganellaceae</taxon>
        <taxon>Xenorhabdus</taxon>
    </lineage>
</organism>
<sequence>MDKYSHATYACASITAIFSGLSLYEWSFLLGAFASISLGILTYRLNSREQMKRTLILKNILKNILENLDIESASKSAKIVSELIHQAPREL</sequence>
<comment type="caution">
    <text evidence="2">The sequence shown here is derived from an EMBL/GenBank/DDBJ whole genome shotgun (WGS) entry which is preliminary data.</text>
</comment>
<keyword evidence="1" id="KW-0812">Transmembrane</keyword>
<keyword evidence="1" id="KW-0472">Membrane</keyword>
<gene>
    <name evidence="2" type="ORF">XBP1_2820040</name>
</gene>
<evidence type="ECO:0000256" key="1">
    <source>
        <dbReference type="SAM" id="Phobius"/>
    </source>
</evidence>
<accession>A0A077NH58</accession>
<dbReference type="Proteomes" id="UP000028511">
    <property type="component" value="Unassembled WGS sequence"/>
</dbReference>
<evidence type="ECO:0000313" key="3">
    <source>
        <dbReference type="Proteomes" id="UP000028511"/>
    </source>
</evidence>
<dbReference type="HOGENOM" id="CLU_193113_0_0_6"/>
<dbReference type="EMBL" id="CBSW010000204">
    <property type="protein sequence ID" value="CDG97802.1"/>
    <property type="molecule type" value="Genomic_DNA"/>
</dbReference>
<reference evidence="2" key="1">
    <citation type="submission" date="2013-07" db="EMBL/GenBank/DDBJ databases">
        <title>Sub-species coevolution in mutualistic symbiosis.</title>
        <authorList>
            <person name="Murfin K."/>
            <person name="Klassen J."/>
            <person name="Lee M."/>
            <person name="Forst S."/>
            <person name="Stock P."/>
            <person name="Goodrich-Blair H."/>
        </authorList>
    </citation>
    <scope>NUCLEOTIDE SEQUENCE [LARGE SCALE GENOMIC DNA]</scope>
    <source>
        <strain evidence="2">Puntauvense</strain>
    </source>
</reference>
<protein>
    <recommendedName>
        <fullName evidence="4">Bacteriophage protein</fullName>
    </recommendedName>
</protein>
<feature type="transmembrane region" description="Helical" evidence="1">
    <location>
        <begin position="26"/>
        <end position="45"/>
    </location>
</feature>
<proteinExistence type="predicted"/>
<name>A0A077NH58_XENBV</name>
<dbReference type="RefSeq" id="WP_038218324.1">
    <property type="nucleotide sequence ID" value="NZ_CAWLWN010000238.1"/>
</dbReference>
<keyword evidence="1" id="KW-1133">Transmembrane helix</keyword>
<dbReference type="AlphaFoldDB" id="A0A077NH58"/>